<keyword evidence="4" id="KW-0548">Nucleotidyltransferase</keyword>
<dbReference type="Proteomes" id="UP000054047">
    <property type="component" value="Unassembled WGS sequence"/>
</dbReference>
<accession>A0A0C2GES5</accession>
<dbReference type="SUPFAM" id="SSF56672">
    <property type="entry name" value="DNA/RNA polymerases"/>
    <property type="match status" value="1"/>
</dbReference>
<dbReference type="AlphaFoldDB" id="A0A0C2GES5"/>
<dbReference type="InterPro" id="IPR043128">
    <property type="entry name" value="Rev_trsase/Diguanyl_cyclase"/>
</dbReference>
<dbReference type="EC" id="2.7.7.49" evidence="1"/>
<feature type="coiled-coil region" evidence="6">
    <location>
        <begin position="81"/>
        <end position="108"/>
    </location>
</feature>
<dbReference type="OrthoDB" id="5850908at2759"/>
<dbReference type="EMBL" id="KN734449">
    <property type="protein sequence ID" value="KIH57379.1"/>
    <property type="molecule type" value="Genomic_DNA"/>
</dbReference>
<organism evidence="8 9">
    <name type="scientific">Ancylostoma duodenale</name>
    <dbReference type="NCBI Taxonomy" id="51022"/>
    <lineage>
        <taxon>Eukaryota</taxon>
        <taxon>Metazoa</taxon>
        <taxon>Ecdysozoa</taxon>
        <taxon>Nematoda</taxon>
        <taxon>Chromadorea</taxon>
        <taxon>Rhabditida</taxon>
        <taxon>Rhabditina</taxon>
        <taxon>Rhabditomorpha</taxon>
        <taxon>Strongyloidea</taxon>
        <taxon>Ancylostomatidae</taxon>
        <taxon>Ancylostomatinae</taxon>
        <taxon>Ancylostoma</taxon>
    </lineage>
</organism>
<keyword evidence="9" id="KW-1185">Reference proteome</keyword>
<dbReference type="GO" id="GO:0003964">
    <property type="term" value="F:RNA-directed DNA polymerase activity"/>
    <property type="evidence" value="ECO:0007669"/>
    <property type="project" value="UniProtKB-KW"/>
</dbReference>
<keyword evidence="4" id="KW-0695">RNA-directed DNA polymerase</keyword>
<keyword evidence="2" id="KW-0540">Nuclease</keyword>
<keyword evidence="3" id="KW-0255">Endonuclease</keyword>
<keyword evidence="6" id="KW-0175">Coiled coil</keyword>
<dbReference type="InterPro" id="IPR041577">
    <property type="entry name" value="RT_RNaseH_2"/>
</dbReference>
<protein>
    <recommendedName>
        <fullName evidence="1">RNA-directed DNA polymerase</fullName>
        <ecNumber evidence="1">2.7.7.49</ecNumber>
    </recommendedName>
</protein>
<reference evidence="8 9" key="1">
    <citation type="submission" date="2013-12" db="EMBL/GenBank/DDBJ databases">
        <title>Draft genome of the parsitic nematode Ancylostoma duodenale.</title>
        <authorList>
            <person name="Mitreva M."/>
        </authorList>
    </citation>
    <scope>NUCLEOTIDE SEQUENCE [LARGE SCALE GENOMIC DNA]</scope>
    <source>
        <strain evidence="8 9">Zhejiang</strain>
    </source>
</reference>
<feature type="domain" description="Reverse transcriptase/retrotransposon-derived protein RNase H-like" evidence="7">
    <location>
        <begin position="31"/>
        <end position="129"/>
    </location>
</feature>
<dbReference type="GO" id="GO:0004519">
    <property type="term" value="F:endonuclease activity"/>
    <property type="evidence" value="ECO:0007669"/>
    <property type="project" value="UniProtKB-KW"/>
</dbReference>
<dbReference type="FunFam" id="3.10.20.370:FF:000001">
    <property type="entry name" value="Retrovirus-related Pol polyprotein from transposon 17.6-like protein"/>
    <property type="match status" value="1"/>
</dbReference>
<keyword evidence="4" id="KW-0808">Transferase</keyword>
<evidence type="ECO:0000256" key="5">
    <source>
        <dbReference type="ARBA" id="ARBA00023268"/>
    </source>
</evidence>
<evidence type="ECO:0000256" key="4">
    <source>
        <dbReference type="ARBA" id="ARBA00022918"/>
    </source>
</evidence>
<dbReference type="Gene3D" id="3.30.70.270">
    <property type="match status" value="1"/>
</dbReference>
<dbReference type="PANTHER" id="PTHR37984">
    <property type="entry name" value="PROTEIN CBG26694"/>
    <property type="match status" value="1"/>
</dbReference>
<dbReference type="FunFam" id="3.30.70.270:FF:000020">
    <property type="entry name" value="Transposon Tf2-6 polyprotein-like Protein"/>
    <property type="match status" value="1"/>
</dbReference>
<dbReference type="InterPro" id="IPR050951">
    <property type="entry name" value="Retrovirus_Pol_polyprotein"/>
</dbReference>
<dbReference type="Pfam" id="PF17919">
    <property type="entry name" value="RT_RNaseH_2"/>
    <property type="match status" value="1"/>
</dbReference>
<name>A0A0C2GES5_9BILA</name>
<proteinExistence type="predicted"/>
<dbReference type="PANTHER" id="PTHR37984:SF5">
    <property type="entry name" value="PROTEIN NYNRIN-LIKE"/>
    <property type="match status" value="1"/>
</dbReference>
<evidence type="ECO:0000256" key="3">
    <source>
        <dbReference type="ARBA" id="ARBA00022759"/>
    </source>
</evidence>
<evidence type="ECO:0000256" key="1">
    <source>
        <dbReference type="ARBA" id="ARBA00012493"/>
    </source>
</evidence>
<evidence type="ECO:0000256" key="2">
    <source>
        <dbReference type="ARBA" id="ARBA00022722"/>
    </source>
</evidence>
<keyword evidence="3" id="KW-0378">Hydrolase</keyword>
<evidence type="ECO:0000256" key="6">
    <source>
        <dbReference type="SAM" id="Coils"/>
    </source>
</evidence>
<keyword evidence="5" id="KW-0511">Multifunctional enzyme</keyword>
<sequence length="198" mass="22395">MVNYYGVFIKDMRQLRVPLDALLKKNIPFKWSPDCQDAFEKAKKVLASPLLLTHFDPSLELIVAADASDYGSGAVIMHRFADGTEKAISHARRNLTDAEKKYGQIEKEGLALVYAVRKFHRYLSGRHFTPLTNHISCFLLYSGARRAFPLTVQIDFCADPPYYAATTSQLSTARPITLDKQTLCRGLSQSKRHPRKMS</sequence>
<dbReference type="InterPro" id="IPR043502">
    <property type="entry name" value="DNA/RNA_pol_sf"/>
</dbReference>
<evidence type="ECO:0000259" key="7">
    <source>
        <dbReference type="Pfam" id="PF17919"/>
    </source>
</evidence>
<evidence type="ECO:0000313" key="8">
    <source>
        <dbReference type="EMBL" id="KIH57379.1"/>
    </source>
</evidence>
<evidence type="ECO:0000313" key="9">
    <source>
        <dbReference type="Proteomes" id="UP000054047"/>
    </source>
</evidence>
<gene>
    <name evidence="8" type="ORF">ANCDUO_12430</name>
</gene>